<sequence>MLVNLFVASFFTCTKSDGEISARLGSSAIHLSWNVDFADQSVLFTVNQMNTPLGYVIIGFSDHGFYNNSDICIFRNGKLRAGTTQFIIAGGYQFTHDFSSSSVMKEMRYGLLIDTDDSRDQMQSEGAHFKVLAGNPIVCASISCKFVYKLVVDVDLNDETHLIFCV</sequence>
<gene>
    <name evidence="2" type="ORF">ANCCAN_15536</name>
</gene>
<dbReference type="Pfam" id="PF03351">
    <property type="entry name" value="DOMON"/>
    <property type="match status" value="1"/>
</dbReference>
<dbReference type="EMBL" id="JOJR01000391">
    <property type="protein sequence ID" value="RCN38550.1"/>
    <property type="molecule type" value="Genomic_DNA"/>
</dbReference>
<name>A0A368G690_ANCCA</name>
<evidence type="ECO:0000259" key="1">
    <source>
        <dbReference type="Pfam" id="PF03351"/>
    </source>
</evidence>
<dbReference type="Proteomes" id="UP000252519">
    <property type="component" value="Unassembled WGS sequence"/>
</dbReference>
<keyword evidence="3" id="KW-1185">Reference proteome</keyword>
<organism evidence="2 3">
    <name type="scientific">Ancylostoma caninum</name>
    <name type="common">Dog hookworm</name>
    <dbReference type="NCBI Taxonomy" id="29170"/>
    <lineage>
        <taxon>Eukaryota</taxon>
        <taxon>Metazoa</taxon>
        <taxon>Ecdysozoa</taxon>
        <taxon>Nematoda</taxon>
        <taxon>Chromadorea</taxon>
        <taxon>Rhabditida</taxon>
        <taxon>Rhabditina</taxon>
        <taxon>Rhabditomorpha</taxon>
        <taxon>Strongyloidea</taxon>
        <taxon>Ancylostomatidae</taxon>
        <taxon>Ancylostomatinae</taxon>
        <taxon>Ancylostoma</taxon>
    </lineage>
</organism>
<protein>
    <recommendedName>
        <fullName evidence="1">DOMON domain-containing protein</fullName>
    </recommendedName>
</protein>
<dbReference type="OrthoDB" id="129121at2759"/>
<feature type="domain" description="DOMON" evidence="1">
    <location>
        <begin position="27"/>
        <end position="93"/>
    </location>
</feature>
<comment type="caution">
    <text evidence="2">The sequence shown here is derived from an EMBL/GenBank/DDBJ whole genome shotgun (WGS) entry which is preliminary data.</text>
</comment>
<proteinExistence type="predicted"/>
<dbReference type="AlphaFoldDB" id="A0A368G690"/>
<reference evidence="2 3" key="1">
    <citation type="submission" date="2014-10" db="EMBL/GenBank/DDBJ databases">
        <title>Draft genome of the hookworm Ancylostoma caninum.</title>
        <authorList>
            <person name="Mitreva M."/>
        </authorList>
    </citation>
    <scope>NUCLEOTIDE SEQUENCE [LARGE SCALE GENOMIC DNA]</scope>
    <source>
        <strain evidence="2 3">Baltimore</strain>
    </source>
</reference>
<evidence type="ECO:0000313" key="2">
    <source>
        <dbReference type="EMBL" id="RCN38550.1"/>
    </source>
</evidence>
<evidence type="ECO:0000313" key="3">
    <source>
        <dbReference type="Proteomes" id="UP000252519"/>
    </source>
</evidence>
<accession>A0A368G690</accession>
<dbReference type="InterPro" id="IPR005018">
    <property type="entry name" value="DOMON_domain"/>
</dbReference>